<organism evidence="1 2">
    <name type="scientific">Hyalomma asiaticum</name>
    <name type="common">Tick</name>
    <dbReference type="NCBI Taxonomy" id="266040"/>
    <lineage>
        <taxon>Eukaryota</taxon>
        <taxon>Metazoa</taxon>
        <taxon>Ecdysozoa</taxon>
        <taxon>Arthropoda</taxon>
        <taxon>Chelicerata</taxon>
        <taxon>Arachnida</taxon>
        <taxon>Acari</taxon>
        <taxon>Parasitiformes</taxon>
        <taxon>Ixodida</taxon>
        <taxon>Ixodoidea</taxon>
        <taxon>Ixodidae</taxon>
        <taxon>Hyalomminae</taxon>
        <taxon>Hyalomma</taxon>
    </lineage>
</organism>
<reference evidence="1" key="1">
    <citation type="submission" date="2020-05" db="EMBL/GenBank/DDBJ databases">
        <title>Large-scale comparative analyses of tick genomes elucidate their genetic diversity and vector capacities.</title>
        <authorList>
            <person name="Jia N."/>
            <person name="Wang J."/>
            <person name="Shi W."/>
            <person name="Du L."/>
            <person name="Sun Y."/>
            <person name="Zhan W."/>
            <person name="Jiang J."/>
            <person name="Wang Q."/>
            <person name="Zhang B."/>
            <person name="Ji P."/>
            <person name="Sakyi L.B."/>
            <person name="Cui X."/>
            <person name="Yuan T."/>
            <person name="Jiang B."/>
            <person name="Yang W."/>
            <person name="Lam T.T.-Y."/>
            <person name="Chang Q."/>
            <person name="Ding S."/>
            <person name="Wang X."/>
            <person name="Zhu J."/>
            <person name="Ruan X."/>
            <person name="Zhao L."/>
            <person name="Wei J."/>
            <person name="Que T."/>
            <person name="Du C."/>
            <person name="Cheng J."/>
            <person name="Dai P."/>
            <person name="Han X."/>
            <person name="Huang E."/>
            <person name="Gao Y."/>
            <person name="Liu J."/>
            <person name="Shao H."/>
            <person name="Ye R."/>
            <person name="Li L."/>
            <person name="Wei W."/>
            <person name="Wang X."/>
            <person name="Wang C."/>
            <person name="Yang T."/>
            <person name="Huo Q."/>
            <person name="Li W."/>
            <person name="Guo W."/>
            <person name="Chen H."/>
            <person name="Zhou L."/>
            <person name="Ni X."/>
            <person name="Tian J."/>
            <person name="Zhou Y."/>
            <person name="Sheng Y."/>
            <person name="Liu T."/>
            <person name="Pan Y."/>
            <person name="Xia L."/>
            <person name="Li J."/>
            <person name="Zhao F."/>
            <person name="Cao W."/>
        </authorList>
    </citation>
    <scope>NUCLEOTIDE SEQUENCE</scope>
    <source>
        <strain evidence="1">Hyas-2018</strain>
    </source>
</reference>
<comment type="caution">
    <text evidence="1">The sequence shown here is derived from an EMBL/GenBank/DDBJ whole genome shotgun (WGS) entry which is preliminary data.</text>
</comment>
<protein>
    <submittedName>
        <fullName evidence="1">Uncharacterized protein</fullName>
    </submittedName>
</protein>
<gene>
    <name evidence="1" type="ORF">HPB50_024278</name>
</gene>
<keyword evidence="2" id="KW-1185">Reference proteome</keyword>
<evidence type="ECO:0000313" key="1">
    <source>
        <dbReference type="EMBL" id="KAH6926941.1"/>
    </source>
</evidence>
<accession>A0ACB7RW47</accession>
<name>A0ACB7RW47_HYAAI</name>
<dbReference type="EMBL" id="CM023487">
    <property type="protein sequence ID" value="KAH6926941.1"/>
    <property type="molecule type" value="Genomic_DNA"/>
</dbReference>
<sequence length="221" mass="23502">MFRVSSSGGASVASRLRQRHRRRKDSAAGRCARIEGVPASVLAGRASQQASLEKKKLAAKPSLLKCCFDERREAKLPFGSGMPHAERRHGTPQGLRGRVSELSWYAVRAASTSRAWAAAAKSTTLRRAAPPAPSPVLYGGARARALCGLSIEKKMASSHSGNPVLVWSGPPGLCASFLRIFVAAAADAGGGCVRDDPVFFPPCLVHRARCCVDRSSLLQEP</sequence>
<dbReference type="Proteomes" id="UP000821845">
    <property type="component" value="Chromosome 7"/>
</dbReference>
<proteinExistence type="predicted"/>
<evidence type="ECO:0000313" key="2">
    <source>
        <dbReference type="Proteomes" id="UP000821845"/>
    </source>
</evidence>